<evidence type="ECO:0000313" key="1">
    <source>
        <dbReference type="EMBL" id="RYN31737.1"/>
    </source>
</evidence>
<gene>
    <name evidence="1" type="ORF">AA0115_g4055</name>
    <name evidence="2" type="ORF">AA0119_g1897</name>
</gene>
<organism evidence="1 3">
    <name type="scientific">Alternaria tenuissima</name>
    <dbReference type="NCBI Taxonomy" id="119927"/>
    <lineage>
        <taxon>Eukaryota</taxon>
        <taxon>Fungi</taxon>
        <taxon>Dikarya</taxon>
        <taxon>Ascomycota</taxon>
        <taxon>Pezizomycotina</taxon>
        <taxon>Dothideomycetes</taxon>
        <taxon>Pleosporomycetidae</taxon>
        <taxon>Pleosporales</taxon>
        <taxon>Pleosporineae</taxon>
        <taxon>Pleosporaceae</taxon>
        <taxon>Alternaria</taxon>
        <taxon>Alternaria sect. Alternaria</taxon>
        <taxon>Alternaria alternata complex</taxon>
    </lineage>
</organism>
<dbReference type="EMBL" id="PDXF01000004">
    <property type="protein sequence ID" value="RYO08106.1"/>
    <property type="molecule type" value="Genomic_DNA"/>
</dbReference>
<evidence type="ECO:0000313" key="4">
    <source>
        <dbReference type="Proteomes" id="UP000293195"/>
    </source>
</evidence>
<reference evidence="1" key="1">
    <citation type="submission" date="2017-10" db="EMBL/GenBank/DDBJ databases">
        <authorList>
            <person name="Armitage A.D."/>
            <person name="Barbara D.J."/>
            <person name="Woodhall J.W."/>
            <person name="Sreenivasaprasad S."/>
            <person name="Lane C.R."/>
            <person name="Clarkson J.P."/>
            <person name="Harrison R.J."/>
        </authorList>
    </citation>
    <scope>NUCLEOTIDE SEQUENCE</scope>
    <source>
        <strain evidence="1">FERA 1164</strain>
        <strain evidence="2">FERA 635</strain>
    </source>
</reference>
<protein>
    <submittedName>
        <fullName evidence="1">Uncharacterized protein</fullName>
    </submittedName>
</protein>
<dbReference type="AlphaFoldDB" id="A0AB37WMC4"/>
<accession>A0AB37WMC4</accession>
<reference evidence="1 4" key="2">
    <citation type="journal article" date="2019" name="bioRxiv">
        <title>Genomics, evolutionary history and diagnostics of the Alternaria alternata species group including apple and Asian pear pathotypes.</title>
        <authorList>
            <person name="Armitage A.D."/>
            <person name="Cockerton H.M."/>
            <person name="Sreenivasaprasad S."/>
            <person name="Woodhall J.W."/>
            <person name="Lane C.R."/>
            <person name="Harrison R.J."/>
            <person name="Clarkson J.P."/>
        </authorList>
    </citation>
    <scope>NUCLEOTIDE SEQUENCE</scope>
    <source>
        <strain evidence="1">FERA 1164</strain>
        <strain evidence="4">FERA 635</strain>
    </source>
</reference>
<evidence type="ECO:0000313" key="3">
    <source>
        <dbReference type="Proteomes" id="UP000292340"/>
    </source>
</evidence>
<proteinExistence type="predicted"/>
<keyword evidence="4" id="KW-1185">Reference proteome</keyword>
<sequence>MGEVLSSQDYVYDNPMQLDALPGSFTYSTDRKARGDLFDIHYVHIVDYVHEVPVKVQIQQPAMKILRADGQANKIVKSGSPVLLIVNGTLPTNKGVVVPEVKFMVSFRLNRSF</sequence>
<dbReference type="EMBL" id="PDXB01000008">
    <property type="protein sequence ID" value="RYN31737.1"/>
    <property type="molecule type" value="Genomic_DNA"/>
</dbReference>
<dbReference type="Proteomes" id="UP000293195">
    <property type="component" value="Unassembled WGS sequence"/>
</dbReference>
<dbReference type="Proteomes" id="UP000292340">
    <property type="component" value="Unassembled WGS sequence"/>
</dbReference>
<evidence type="ECO:0000313" key="2">
    <source>
        <dbReference type="EMBL" id="RYO08106.1"/>
    </source>
</evidence>
<comment type="caution">
    <text evidence="1">The sequence shown here is derived from an EMBL/GenBank/DDBJ whole genome shotgun (WGS) entry which is preliminary data.</text>
</comment>
<name>A0AB37WMC4_9PLEO</name>